<comment type="caution">
    <text evidence="21">The sequence shown here is derived from an EMBL/GenBank/DDBJ whole genome shotgun (WGS) entry which is preliminary data.</text>
</comment>
<dbReference type="PANTHER" id="PTHR10680:SF14">
    <property type="entry name" value="PEPTIDYL-GLYCINE ALPHA-AMIDATING MONOOXYGENASE"/>
    <property type="match status" value="1"/>
</dbReference>
<comment type="cofactor">
    <cofactor evidence="13">
        <name>Cu(2+)</name>
        <dbReference type="ChEBI" id="CHEBI:29036"/>
    </cofactor>
    <text evidence="13">Binds 2 Cu(2+) ions per subunit.</text>
</comment>
<evidence type="ECO:0000256" key="7">
    <source>
        <dbReference type="ARBA" id="ARBA00023157"/>
    </source>
</evidence>
<evidence type="ECO:0000256" key="15">
    <source>
        <dbReference type="PROSITE-ProRule" id="PRU00504"/>
    </source>
</evidence>
<feature type="disulfide bond" evidence="14">
    <location>
        <begin position="88"/>
        <end position="104"/>
    </location>
</feature>
<feature type="repeat" description="NHL" evidence="15">
    <location>
        <begin position="467"/>
        <end position="508"/>
    </location>
</feature>
<feature type="binding site" evidence="12">
    <location>
        <position position="550"/>
    </location>
    <ligand>
        <name>a protein</name>
        <dbReference type="ChEBI" id="CHEBI:16541"/>
    </ligand>
    <ligandPart>
        <name>C-terminal Xaa-(2S)-2-hydroxyglycine residue</name>
        <dbReference type="ChEBI" id="CHEBI:142768"/>
    </ligandPart>
</feature>
<evidence type="ECO:0000256" key="17">
    <source>
        <dbReference type="SAM" id="Phobius"/>
    </source>
</evidence>
<dbReference type="InterPro" id="IPR036939">
    <property type="entry name" value="Cu2_ascorb_mOase_N_sf"/>
</dbReference>
<organism evidence="21 22">
    <name type="scientific">Adineta steineri</name>
    <dbReference type="NCBI Taxonomy" id="433720"/>
    <lineage>
        <taxon>Eukaryota</taxon>
        <taxon>Metazoa</taxon>
        <taxon>Spiralia</taxon>
        <taxon>Gnathifera</taxon>
        <taxon>Rotifera</taxon>
        <taxon>Eurotatoria</taxon>
        <taxon>Bdelloidea</taxon>
        <taxon>Adinetida</taxon>
        <taxon>Adinetidae</taxon>
        <taxon>Adineta</taxon>
    </lineage>
</organism>
<dbReference type="InterPro" id="IPR024548">
    <property type="entry name" value="Cu2_monoox_C"/>
</dbReference>
<keyword evidence="8" id="KW-0325">Glycoprotein</keyword>
<dbReference type="SUPFAM" id="SSF49742">
    <property type="entry name" value="PHM/PNGase F"/>
    <property type="match status" value="4"/>
</dbReference>
<feature type="disulfide bond" evidence="14">
    <location>
        <begin position="261"/>
        <end position="282"/>
    </location>
</feature>
<evidence type="ECO:0000256" key="16">
    <source>
        <dbReference type="SAM" id="MobiDB-lite"/>
    </source>
</evidence>
<evidence type="ECO:0000256" key="10">
    <source>
        <dbReference type="ARBA" id="ARBA00023268"/>
    </source>
</evidence>
<dbReference type="GO" id="GO:0016020">
    <property type="term" value="C:membrane"/>
    <property type="evidence" value="ECO:0007669"/>
    <property type="project" value="InterPro"/>
</dbReference>
<feature type="binding site" evidence="13">
    <location>
        <position position="482"/>
    </location>
    <ligand>
        <name>Zn(2+)</name>
        <dbReference type="ChEBI" id="CHEBI:29105"/>
        <note>catalytic</note>
    </ligand>
</feature>
<evidence type="ECO:0000256" key="12">
    <source>
        <dbReference type="PIRSR" id="PIRSR600720-1"/>
    </source>
</evidence>
<feature type="chain" id="PRO_5032540224" description="Peptidylamidoglycolate lyase" evidence="18">
    <location>
        <begin position="28"/>
        <end position="1440"/>
    </location>
</feature>
<comment type="cofactor">
    <cofactor evidence="13">
        <name>Zn(2+)</name>
        <dbReference type="ChEBI" id="CHEBI:29105"/>
    </cofactor>
    <text evidence="13">Binds one Zn(2+) ion per subunit.</text>
</comment>
<feature type="binding site" evidence="13">
    <location>
        <position position="484"/>
    </location>
    <ligand>
        <name>Ca(2+)</name>
        <dbReference type="ChEBI" id="CHEBI:29108"/>
        <note>structural</note>
    </ligand>
</feature>
<feature type="domain" description="Copper type II ascorbate-dependent monooxygenase N-terminal" evidence="19">
    <location>
        <begin position="40"/>
        <end position="146"/>
    </location>
</feature>
<keyword evidence="6" id="KW-0677">Repeat</keyword>
<dbReference type="InterPro" id="IPR001258">
    <property type="entry name" value="NHL_repeat"/>
</dbReference>
<evidence type="ECO:0000313" key="22">
    <source>
        <dbReference type="Proteomes" id="UP000663845"/>
    </source>
</evidence>
<name>A0A814PYD6_9BILA</name>
<feature type="compositionally biased region" description="Low complexity" evidence="16">
    <location>
        <begin position="775"/>
        <end position="789"/>
    </location>
</feature>
<dbReference type="InterPro" id="IPR000720">
    <property type="entry name" value="PHM/PAL"/>
</dbReference>
<feature type="binding site" evidence="13">
    <location>
        <position position="82"/>
    </location>
    <ligand>
        <name>Cu(2+)</name>
        <dbReference type="ChEBI" id="CHEBI:29036"/>
        <label>1</label>
        <note>catalytic</note>
    </ligand>
</feature>
<dbReference type="EMBL" id="CAJNOG010000246">
    <property type="protein sequence ID" value="CAF1112731.1"/>
    <property type="molecule type" value="Genomic_DNA"/>
</dbReference>
<feature type="disulfide bond" evidence="14">
    <location>
        <begin position="603"/>
        <end position="614"/>
    </location>
</feature>
<gene>
    <name evidence="21" type="ORF">JYZ213_LOCUS22023</name>
</gene>
<feature type="binding site" evidence="13">
    <location>
        <position position="281"/>
    </location>
    <ligand>
        <name>Cu(2+)</name>
        <dbReference type="ChEBI" id="CHEBI:29036"/>
        <label>1</label>
        <note>catalytic</note>
    </ligand>
</feature>
<comment type="catalytic activity">
    <reaction evidence="11">
        <text>a [peptide]-C-terminal glycine + 2 L-ascorbate + O2 = a [peptide]-C-terminal (2S)-2-hydroxyglycine + 2 monodehydro-L-ascorbate radical + H2O</text>
        <dbReference type="Rhea" id="RHEA:21452"/>
        <dbReference type="Rhea" id="RHEA-COMP:13486"/>
        <dbReference type="Rhea" id="RHEA-COMP:15321"/>
        <dbReference type="ChEBI" id="CHEBI:15377"/>
        <dbReference type="ChEBI" id="CHEBI:15379"/>
        <dbReference type="ChEBI" id="CHEBI:38290"/>
        <dbReference type="ChEBI" id="CHEBI:59513"/>
        <dbReference type="ChEBI" id="CHEBI:137000"/>
        <dbReference type="ChEBI" id="CHEBI:142768"/>
        <dbReference type="EC" id="1.14.17.3"/>
    </reaction>
</comment>
<evidence type="ECO:0000256" key="13">
    <source>
        <dbReference type="PIRSR" id="PIRSR600720-2"/>
    </source>
</evidence>
<proteinExistence type="inferred from homology"/>
<accession>A0A814PYD6</accession>
<comment type="similarity">
    <text evidence="3">In the N-terminal section; belongs to the copper type II ascorbate-dependent monooxygenase family.</text>
</comment>
<dbReference type="GO" id="GO:0004598">
    <property type="term" value="F:peptidylamidoglycolate lyase activity"/>
    <property type="evidence" value="ECO:0007669"/>
    <property type="project" value="UniProtKB-EC"/>
</dbReference>
<keyword evidence="7 14" id="KW-1015">Disulfide bond</keyword>
<keyword evidence="17" id="KW-0472">Membrane</keyword>
<feature type="binding site" evidence="13">
    <location>
        <position position="210"/>
    </location>
    <ligand>
        <name>Cu(2+)</name>
        <dbReference type="ChEBI" id="CHEBI:29036"/>
        <label>1</label>
        <note>catalytic</note>
    </ligand>
</feature>
<keyword evidence="13" id="KW-0862">Zinc</keyword>
<dbReference type="Gene3D" id="2.120.10.30">
    <property type="entry name" value="TolB, C-terminal domain"/>
    <property type="match status" value="2"/>
</dbReference>
<protein>
    <recommendedName>
        <fullName evidence="23">Peptidylamidoglycolate lyase</fullName>
    </recommendedName>
</protein>
<keyword evidence="13" id="KW-0186">Copper</keyword>
<evidence type="ECO:0008006" key="23">
    <source>
        <dbReference type="Google" id="ProtNLM"/>
    </source>
</evidence>
<dbReference type="Pfam" id="PF01436">
    <property type="entry name" value="NHL"/>
    <property type="match status" value="1"/>
</dbReference>
<dbReference type="InterPro" id="IPR008977">
    <property type="entry name" value="PHM/PNGase_F_dom_sf"/>
</dbReference>
<keyword evidence="10" id="KW-0511">Multifunctional enzyme</keyword>
<dbReference type="GO" id="GO:0005507">
    <property type="term" value="F:copper ion binding"/>
    <property type="evidence" value="ECO:0007669"/>
    <property type="project" value="InterPro"/>
</dbReference>
<feature type="binding site" evidence="13">
    <location>
        <position position="145"/>
    </location>
    <ligand>
        <name>Cu(2+)</name>
        <dbReference type="ChEBI" id="CHEBI:29036"/>
        <label>1</label>
        <note>catalytic</note>
    </ligand>
</feature>
<dbReference type="Pfam" id="PF01082">
    <property type="entry name" value="Cu2_monooxygen"/>
    <property type="match status" value="1"/>
</dbReference>
<feature type="transmembrane region" description="Helical" evidence="17">
    <location>
        <begin position="1332"/>
        <end position="1356"/>
    </location>
</feature>
<feature type="region of interest" description="Disordered" evidence="16">
    <location>
        <begin position="766"/>
        <end position="791"/>
    </location>
</feature>
<keyword evidence="5 18" id="KW-0732">Signal</keyword>
<dbReference type="PROSITE" id="PS51125">
    <property type="entry name" value="NHL"/>
    <property type="match status" value="2"/>
</dbReference>
<dbReference type="InterPro" id="IPR014784">
    <property type="entry name" value="Cu2_ascorb_mOase-like_C"/>
</dbReference>
<dbReference type="Proteomes" id="UP000663845">
    <property type="component" value="Unassembled WGS sequence"/>
</dbReference>
<feature type="binding site" evidence="13">
    <location>
        <position position="591"/>
    </location>
    <ligand>
        <name>Zn(2+)</name>
        <dbReference type="ChEBI" id="CHEBI:29105"/>
        <note>catalytic</note>
    </ligand>
</feature>
<reference evidence="21" key="1">
    <citation type="submission" date="2021-02" db="EMBL/GenBank/DDBJ databases">
        <authorList>
            <person name="Nowell W R."/>
        </authorList>
    </citation>
    <scope>NUCLEOTIDE SEQUENCE</scope>
</reference>
<dbReference type="PRINTS" id="PR00790">
    <property type="entry name" value="PAMONOXGNASE"/>
</dbReference>
<dbReference type="InterPro" id="IPR011042">
    <property type="entry name" value="6-blade_b-propeller_TolB-like"/>
</dbReference>
<feature type="binding site" evidence="13">
    <location>
        <position position="81"/>
    </location>
    <ligand>
        <name>Cu(2+)</name>
        <dbReference type="ChEBI" id="CHEBI:29036"/>
        <label>1</label>
        <note>catalytic</note>
    </ligand>
</feature>
<evidence type="ECO:0000256" key="8">
    <source>
        <dbReference type="ARBA" id="ARBA00023180"/>
    </source>
</evidence>
<dbReference type="SUPFAM" id="SSF63829">
    <property type="entry name" value="Calcium-dependent phosphotriesterase"/>
    <property type="match status" value="1"/>
</dbReference>
<feature type="transmembrane region" description="Helical" evidence="17">
    <location>
        <begin position="812"/>
        <end position="834"/>
    </location>
</feature>
<dbReference type="Gene3D" id="2.60.120.310">
    <property type="entry name" value="Copper type II, ascorbate-dependent monooxygenase, N-terminal domain"/>
    <property type="match status" value="2"/>
</dbReference>
<dbReference type="Gene3D" id="2.60.120.230">
    <property type="match status" value="2"/>
</dbReference>
<feature type="domain" description="Copper type II ascorbate-dependent monooxygenase C-terminal" evidence="20">
    <location>
        <begin position="1021"/>
        <end position="1140"/>
    </location>
</feature>
<comment type="catalytic activity">
    <reaction evidence="1">
        <text>a [peptide]-C-terminal (2S)-2-hydroxyglycine = a [peptide]-C-terminal amide + glyoxylate</text>
        <dbReference type="Rhea" id="RHEA:20924"/>
        <dbReference type="Rhea" id="RHEA-COMP:13485"/>
        <dbReference type="Rhea" id="RHEA-COMP:15321"/>
        <dbReference type="ChEBI" id="CHEBI:36655"/>
        <dbReference type="ChEBI" id="CHEBI:137001"/>
        <dbReference type="ChEBI" id="CHEBI:142768"/>
        <dbReference type="EC" id="4.3.2.5"/>
    </reaction>
</comment>
<evidence type="ECO:0000256" key="14">
    <source>
        <dbReference type="PIRSR" id="PIRSR600720-3"/>
    </source>
</evidence>
<sequence>MKRFRIGTVIAHSILIILLTFINYGNSISVPDSDDFFTVNITMTNMITTKEDEYAYVQYKLPDEELWIVGYSPLTEMSTVHHMLTYACASPGSDKAFWTGAEICRGEDTLIHGWARNAPPLTLPKDVGFAVGRNTPYKYIVANLHYLAIVTGDNSGNQITLSRKPRKYHAGVMVFVAGDIQLPPKTHTIRTPFSCLYNGPPISIFAIRVHAHDWARVNSLYRVRNGNISQIVKSNPQWAQSFYPLPSSAQIEKSDFFIGQCVYDNDDDRTIYSGSTHHDEMCNVYAMYSYESSATPTGTPPFAGCFGNEASAMSRLMPPDSVIAPASPADIGGTNNDKILTKHIVEASNGNVYKSVHHWPNVQSLPKELGQVGGIALNNANDELVVFHRGSRKWESYYFDGVRFRDEKYELGQVGGIALNNANDELVVFHRGSRKWESYYFDGVRFRDEKYGSIEENVLVHIDTETGESKSQWGAKMFYMPHGLTIDHDGNFWLTDIALHQVFMFKQNNLTHPALTIGERFKSGSGNNQFCRPADIAVMRNGDFFVADGYCNNRVIKFNRQGQYIMQWGLPMTGKYDNDGYPLPNEWNIVHSIALNEGAQLLCAADRENFRIQCFHPYSGQFLRQIHVEKKGTNGAIYAIEFASNTNEPILFACFHPYSGQFLRQIHVEKKGTNGAIYAIEFASNTNEPILFAVTGGAQTSAKKIYIINAETGDVLKALERNVLLNLPHDITISKNANEIYIGELASSPGDALRKYESLTNLVQESNTSAHTSHESGTPTHTSHESSTSKNKESKKLSILYRLSPYRKQIRIALIVFIAILIPAYTIFVIYCLLQIRNRRKRRPLDLYTSDVKNSPTNSSSLFSKWINRPKSFKGLEQAIEEENQLLNSDEENQLSNSTEDVIVRTEQNNAAILQMSDIGFLPLTNLTIAHHVVTFACPTPYSNESFWIGNKPCNGPTVILHDWSYNIPTLALLPKDVGIAVGRNTPNKYIVVNVHYLLILKGDNSGLQLVMTRKPCKYHANTLLSGSSDIKLQPNTQTIQVPFSCSYRGQLVSFFAAAVHTHMWGRVNSLYRVRNGNVTLIVKNSPKISQAFNLLSSPIDIQSGDYLIGQCVYDNNDDRVIVVGDTHNDEMCNIYVMYSYIPENITSNQQTIYRPPFPTCWNNLVPNMTKLIPEDSVIFPPIPDEDQTDVDESTSSSFVFRTNGAIYAIEFASNTNEPILFAVTGGAQTSAKKIYIINAETGDVLKALERNVLLNSPHDITVSKNANEIYIGELASSPGDALRKYESLTTLVQESNTSAHTSHELSAPKNKESKKLSILYRLSPYRKQIRIALVVFIAILIPSYTIFVIYCLLQIRNRRKRRPLDLYTSDVKNSPTNSSSLFSKWINRPKTFKGLEQAIEEENQLLNSDEENQLSNSNEDVIFKRKQNNPAILQMTDSA</sequence>
<evidence type="ECO:0000256" key="2">
    <source>
        <dbReference type="ARBA" id="ARBA00006026"/>
    </source>
</evidence>
<keyword evidence="9" id="KW-0456">Lyase</keyword>
<feature type="repeat" description="NHL" evidence="15">
    <location>
        <begin position="524"/>
        <end position="561"/>
    </location>
</feature>
<feature type="binding site" evidence="13">
    <location>
        <position position="212"/>
    </location>
    <ligand>
        <name>Cu(2+)</name>
        <dbReference type="ChEBI" id="CHEBI:29036"/>
        <label>1</label>
        <note>catalytic</note>
    </ligand>
</feature>
<evidence type="ECO:0000256" key="5">
    <source>
        <dbReference type="ARBA" id="ARBA00022729"/>
    </source>
</evidence>
<comment type="similarity">
    <text evidence="2">In the C-terminal section; belongs to the peptidyl-alpha-hydroxyglycine alpha-amidating lyase family.</text>
</comment>
<feature type="binding site" evidence="12">
    <location>
        <position position="431"/>
    </location>
    <ligand>
        <name>a protein</name>
        <dbReference type="ChEBI" id="CHEBI:16541"/>
    </ligand>
    <ligandPart>
        <name>C-terminal Xaa-(2S)-2-hydroxyglycine residue</name>
        <dbReference type="ChEBI" id="CHEBI:142768"/>
    </ligandPart>
</feature>
<dbReference type="InterPro" id="IPR000323">
    <property type="entry name" value="Cu2_ascorb_mOase_N"/>
</dbReference>
<keyword evidence="13" id="KW-0106">Calcium</keyword>
<keyword evidence="17" id="KW-0812">Transmembrane</keyword>
<evidence type="ECO:0000256" key="6">
    <source>
        <dbReference type="ARBA" id="ARBA00022737"/>
    </source>
</evidence>
<evidence type="ECO:0000256" key="4">
    <source>
        <dbReference type="ARBA" id="ARBA00022723"/>
    </source>
</evidence>
<evidence type="ECO:0000259" key="20">
    <source>
        <dbReference type="Pfam" id="PF03712"/>
    </source>
</evidence>
<evidence type="ECO:0000313" key="21">
    <source>
        <dbReference type="EMBL" id="CAF1112731.1"/>
    </source>
</evidence>
<evidence type="ECO:0000256" key="1">
    <source>
        <dbReference type="ARBA" id="ARBA00000686"/>
    </source>
</evidence>
<evidence type="ECO:0000256" key="11">
    <source>
        <dbReference type="ARBA" id="ARBA00048431"/>
    </source>
</evidence>
<dbReference type="GO" id="GO:0004504">
    <property type="term" value="F:peptidylglycine monooxygenase activity"/>
    <property type="evidence" value="ECO:0007669"/>
    <property type="project" value="UniProtKB-EC"/>
</dbReference>
<feature type="binding site" evidence="12">
    <location>
        <position position="607"/>
    </location>
    <ligand>
        <name>a protein</name>
        <dbReference type="ChEBI" id="CHEBI:16541"/>
    </ligand>
    <ligandPart>
        <name>C-terminal Xaa-(2S)-2-hydroxyglycine residue</name>
        <dbReference type="ChEBI" id="CHEBI:142768"/>
    </ligandPart>
</feature>
<dbReference type="GO" id="GO:0006518">
    <property type="term" value="P:peptide metabolic process"/>
    <property type="evidence" value="ECO:0007669"/>
    <property type="project" value="InterPro"/>
</dbReference>
<evidence type="ECO:0000256" key="3">
    <source>
        <dbReference type="ARBA" id="ARBA00010263"/>
    </source>
</evidence>
<feature type="domain" description="Copper type II ascorbate-dependent monooxygenase C-terminal" evidence="20">
    <location>
        <begin position="168"/>
        <end position="289"/>
    </location>
</feature>
<keyword evidence="17" id="KW-1133">Transmembrane helix</keyword>
<feature type="disulfide bond" evidence="14">
    <location>
        <begin position="195"/>
        <end position="305"/>
    </location>
</feature>
<evidence type="ECO:0000259" key="19">
    <source>
        <dbReference type="Pfam" id="PF01082"/>
    </source>
</evidence>
<dbReference type="PANTHER" id="PTHR10680">
    <property type="entry name" value="PEPTIDYL-GLYCINE ALPHA-AMIDATING MONOOXYGENASE"/>
    <property type="match status" value="1"/>
</dbReference>
<keyword evidence="4 13" id="KW-0479">Metal-binding</keyword>
<feature type="signal peptide" evidence="18">
    <location>
        <begin position="1"/>
        <end position="27"/>
    </location>
</feature>
<evidence type="ECO:0000256" key="18">
    <source>
        <dbReference type="SAM" id="SignalP"/>
    </source>
</evidence>
<dbReference type="Pfam" id="PF03712">
    <property type="entry name" value="Cu2_monoox_C"/>
    <property type="match status" value="2"/>
</dbReference>
<dbReference type="CDD" id="cd14958">
    <property type="entry name" value="NHL_PAL_like"/>
    <property type="match status" value="1"/>
</dbReference>
<evidence type="ECO:0000256" key="9">
    <source>
        <dbReference type="ARBA" id="ARBA00023239"/>
    </source>
</evidence>
<feature type="disulfide bond" evidence="14">
    <location>
        <begin position="531"/>
        <end position="551"/>
    </location>
</feature>